<feature type="region of interest" description="Disordered" evidence="6">
    <location>
        <begin position="26"/>
        <end position="45"/>
    </location>
</feature>
<dbReference type="GO" id="GO:0005634">
    <property type="term" value="C:nucleus"/>
    <property type="evidence" value="ECO:0007669"/>
    <property type="project" value="UniProtKB-SubCell"/>
</dbReference>
<evidence type="ECO:0000256" key="1">
    <source>
        <dbReference type="ARBA" id="ARBA00004123"/>
    </source>
</evidence>
<feature type="compositionally biased region" description="Pro residues" evidence="6">
    <location>
        <begin position="29"/>
        <end position="38"/>
    </location>
</feature>
<dbReference type="Proteomes" id="UP000001261">
    <property type="component" value="Unassembled WGS sequence"/>
</dbReference>
<evidence type="ECO:0000256" key="4">
    <source>
        <dbReference type="ARBA" id="ARBA00023163"/>
    </source>
</evidence>
<reference evidence="9" key="2">
    <citation type="journal article" date="2010" name="Genome Res.">
        <title>Population genomic sequencing of Coccidioides fungi reveals recent hybridization and transposon control.</title>
        <authorList>
            <person name="Neafsey D.E."/>
            <person name="Barker B.M."/>
            <person name="Sharpton T.J."/>
            <person name="Stajich J.E."/>
            <person name="Park D.J."/>
            <person name="Whiston E."/>
            <person name="Hung C.-Y."/>
            <person name="McMahan C."/>
            <person name="White J."/>
            <person name="Sykes S."/>
            <person name="Heiman D."/>
            <person name="Young S."/>
            <person name="Zeng Q."/>
            <person name="Abouelleil A."/>
            <person name="Aftuck L."/>
            <person name="Bessette D."/>
            <person name="Brown A."/>
            <person name="FitzGerald M."/>
            <person name="Lui A."/>
            <person name="Macdonald J.P."/>
            <person name="Priest M."/>
            <person name="Orbach M.J."/>
            <person name="Galgiani J.N."/>
            <person name="Kirkland T.N."/>
            <person name="Cole G.T."/>
            <person name="Birren B.W."/>
            <person name="Henn M.R."/>
            <person name="Taylor J.W."/>
            <person name="Rounsley S.D."/>
        </authorList>
    </citation>
    <scope>GENOME REANNOTATION</scope>
    <source>
        <strain evidence="9">RS</strain>
    </source>
</reference>
<feature type="region of interest" description="Disordered" evidence="6">
    <location>
        <begin position="79"/>
        <end position="105"/>
    </location>
</feature>
<dbReference type="RefSeq" id="XP_001245781.2">
    <property type="nucleotide sequence ID" value="XM_001245780.2"/>
</dbReference>
<name>A0A0E1RXJ0_COCIM</name>
<dbReference type="GeneID" id="4563443"/>
<accession>A0A0E1RXJ0</accession>
<dbReference type="STRING" id="246410.A0A0E1RXJ0"/>
<dbReference type="AlphaFoldDB" id="A0A0E1RXJ0"/>
<evidence type="ECO:0000256" key="6">
    <source>
        <dbReference type="SAM" id="MobiDB-lite"/>
    </source>
</evidence>
<dbReference type="OMA" id="DDNESNM"/>
<dbReference type="InterPro" id="IPR057072">
    <property type="entry name" value="bHLH_INO4"/>
</dbReference>
<proteinExistence type="predicted"/>
<feature type="region of interest" description="Disordered" evidence="6">
    <location>
        <begin position="252"/>
        <end position="353"/>
    </location>
</feature>
<evidence type="ECO:0000259" key="7">
    <source>
        <dbReference type="PROSITE" id="PS50888"/>
    </source>
</evidence>
<dbReference type="PROSITE" id="PS50888">
    <property type="entry name" value="BHLH"/>
    <property type="match status" value="1"/>
</dbReference>
<feature type="compositionally biased region" description="Basic and acidic residues" evidence="6">
    <location>
        <begin position="194"/>
        <end position="203"/>
    </location>
</feature>
<evidence type="ECO:0000313" key="9">
    <source>
        <dbReference type="Proteomes" id="UP000001261"/>
    </source>
</evidence>
<evidence type="ECO:0000313" key="8">
    <source>
        <dbReference type="EMBL" id="EAS34198.2"/>
    </source>
</evidence>
<evidence type="ECO:0000256" key="5">
    <source>
        <dbReference type="ARBA" id="ARBA00023242"/>
    </source>
</evidence>
<dbReference type="InParanoid" id="A0A0E1RXJ0"/>
<dbReference type="GO" id="GO:0000981">
    <property type="term" value="F:DNA-binding transcription factor activity, RNA polymerase II-specific"/>
    <property type="evidence" value="ECO:0007669"/>
    <property type="project" value="TreeGrafter"/>
</dbReference>
<dbReference type="GO" id="GO:0046983">
    <property type="term" value="F:protein dimerization activity"/>
    <property type="evidence" value="ECO:0007669"/>
    <property type="project" value="InterPro"/>
</dbReference>
<keyword evidence="5" id="KW-0539">Nucleus</keyword>
<dbReference type="KEGG" id="cim:CIMG_05222"/>
<dbReference type="PANTHER" id="PTHR15741">
    <property type="entry name" value="BASIC HELIX-LOOP-HELIX ZIP TRANSCRIPTION FACTOR"/>
    <property type="match status" value="1"/>
</dbReference>
<dbReference type="CDD" id="cd11404">
    <property type="entry name" value="bHLHzip_Mlx_like"/>
    <property type="match status" value="1"/>
</dbReference>
<keyword evidence="9" id="KW-1185">Reference proteome</keyword>
<gene>
    <name evidence="8" type="ORF">CIMG_05222</name>
</gene>
<organism evidence="8 9">
    <name type="scientific">Coccidioides immitis (strain RS)</name>
    <name type="common">Valley fever fungus</name>
    <dbReference type="NCBI Taxonomy" id="246410"/>
    <lineage>
        <taxon>Eukaryota</taxon>
        <taxon>Fungi</taxon>
        <taxon>Dikarya</taxon>
        <taxon>Ascomycota</taxon>
        <taxon>Pezizomycotina</taxon>
        <taxon>Eurotiomycetes</taxon>
        <taxon>Eurotiomycetidae</taxon>
        <taxon>Onygenales</taxon>
        <taxon>Onygenaceae</taxon>
        <taxon>Coccidioides</taxon>
    </lineage>
</organism>
<evidence type="ECO:0000256" key="2">
    <source>
        <dbReference type="ARBA" id="ARBA00023015"/>
    </source>
</evidence>
<dbReference type="SUPFAM" id="SSF47459">
    <property type="entry name" value="HLH, helix-loop-helix DNA-binding domain"/>
    <property type="match status" value="1"/>
</dbReference>
<comment type="subcellular location">
    <subcellularLocation>
        <location evidence="1">Nucleus</location>
    </subcellularLocation>
</comment>
<dbReference type="EMBL" id="GG704914">
    <property type="protein sequence ID" value="EAS34198.2"/>
    <property type="molecule type" value="Genomic_DNA"/>
</dbReference>
<feature type="region of interest" description="Disordered" evidence="6">
    <location>
        <begin position="167"/>
        <end position="210"/>
    </location>
</feature>
<dbReference type="VEuPathDB" id="FungiDB:CIMG_05222"/>
<feature type="domain" description="BHLH" evidence="7">
    <location>
        <begin position="368"/>
        <end position="419"/>
    </location>
</feature>
<feature type="compositionally biased region" description="Polar residues" evidence="6">
    <location>
        <begin position="285"/>
        <end position="302"/>
    </location>
</feature>
<dbReference type="InterPro" id="IPR052207">
    <property type="entry name" value="Max-like/E-box_TFs"/>
</dbReference>
<protein>
    <submittedName>
        <fullName evidence="8">HLH transcription factor</fullName>
    </submittedName>
</protein>
<reference evidence="9" key="1">
    <citation type="journal article" date="2009" name="Genome Res.">
        <title>Comparative genomic analyses of the human fungal pathogens Coccidioides and their relatives.</title>
        <authorList>
            <person name="Sharpton T.J."/>
            <person name="Stajich J.E."/>
            <person name="Rounsley S.D."/>
            <person name="Gardner M.J."/>
            <person name="Wortman J.R."/>
            <person name="Jordar V.S."/>
            <person name="Maiti R."/>
            <person name="Kodira C.D."/>
            <person name="Neafsey D.E."/>
            <person name="Zeng Q."/>
            <person name="Hung C.-Y."/>
            <person name="McMahan C."/>
            <person name="Muszewska A."/>
            <person name="Grynberg M."/>
            <person name="Mandel M.A."/>
            <person name="Kellner E.M."/>
            <person name="Barker B.M."/>
            <person name="Galgiani J.N."/>
            <person name="Orbach M.J."/>
            <person name="Kirkland T.N."/>
            <person name="Cole G.T."/>
            <person name="Henn M.R."/>
            <person name="Birren B.W."/>
            <person name="Taylor J.W."/>
        </authorList>
    </citation>
    <scope>NUCLEOTIDE SEQUENCE [LARGE SCALE GENOMIC DNA]</scope>
    <source>
        <strain evidence="9">RS</strain>
    </source>
</reference>
<dbReference type="Pfam" id="PF23181">
    <property type="entry name" value="bHLH_INO4"/>
    <property type="match status" value="1"/>
</dbReference>
<dbReference type="InterPro" id="IPR011598">
    <property type="entry name" value="bHLH_dom"/>
</dbReference>
<dbReference type="GO" id="GO:0000978">
    <property type="term" value="F:RNA polymerase II cis-regulatory region sequence-specific DNA binding"/>
    <property type="evidence" value="ECO:0007669"/>
    <property type="project" value="TreeGrafter"/>
</dbReference>
<keyword evidence="2" id="KW-0805">Transcription regulation</keyword>
<keyword evidence="4" id="KW-0804">Transcription</keyword>
<dbReference type="OrthoDB" id="5778525at2759"/>
<sequence>MTEVSMSEHVHGHAGRSVPGPFGFYTPYEPAPAPPPGPALLDDSESSMLDNFFTSMHANHLDSNDFWFGLEDQGSGNSGLHFDWPDLPPTFEGSTTSLPSHPPVTQRIHRDNTVVDKPGPPSSDVLAAASMLYQNGMGGNDFSSTFTSQIFTENGLKDLSSHQADIKHPRYGLGGDVRRSHFGSTRRNPAYNDTEVRHNRAEGDGGSYSVSKEHIFGPLRWGSDAGFAEQGYQVPPDQPTMEERTTEILHNLECFESQSSAPNTRPSSPTPRRRSDRTSEVGSLRSPNSLTQFSPMDTNQMDGDSRPTKRRKNKGKVKDEEDDCTQFSLGRPSSSRRDRRWSSNSGAQARRSKVHVIKPPRENLTEEQKRANHILSEQKRRNLIKQGFDELCSLVPELRGGGFSKSTMLAQAADWLQDLLQGNEMLKLQLGDIRERTGG</sequence>
<dbReference type="SMART" id="SM00353">
    <property type="entry name" value="HLH"/>
    <property type="match status" value="1"/>
</dbReference>
<dbReference type="PANTHER" id="PTHR15741:SF27">
    <property type="entry name" value="TRANSCRIPTION FACTOR AP-4"/>
    <property type="match status" value="1"/>
</dbReference>
<evidence type="ECO:0000256" key="3">
    <source>
        <dbReference type="ARBA" id="ARBA00023125"/>
    </source>
</evidence>
<dbReference type="InterPro" id="IPR036638">
    <property type="entry name" value="HLH_DNA-bd_sf"/>
</dbReference>
<keyword evidence="3" id="KW-0238">DNA-binding</keyword>
<dbReference type="Gene3D" id="4.10.280.10">
    <property type="entry name" value="Helix-loop-helix DNA-binding domain"/>
    <property type="match status" value="1"/>
</dbReference>